<proteinExistence type="predicted"/>
<protein>
    <recommendedName>
        <fullName evidence="4">Tc1-like transposase DDE domain-containing protein</fullName>
    </recommendedName>
</protein>
<sequence length="330" mass="37846">MSSGPNKIWTNNIYNENGQLTYDPMEDVMSTIDDPNIILETLVDHSSYMKNKPLEKQPTENKKSTTSKPVKVASKRTNADYGINQRTTFIDRMIELPVGQRYAAVVGRELGVEERTAQRWWRSYEETGEVPIKKSTRNPGRPNNFTEEHKAHVLDLVDDDPQVTVCDVVESLTKSFEDFSLTKSAIHKHMNETCNLSVKKPHFESEKRNSSENLQERYEWFMKWKDSDADFTKNCIFIDESGFHINMRKNYAWSRKSERAVVKLPQTRAASHTIIGAISTKGVIHIALRKPPPPPAKDTKKRARDNKGKKRAVTAVEEEADTTKLQFICD</sequence>
<name>A0A367JIE7_RHIAZ</name>
<gene>
    <name evidence="2" type="ORF">CU097_009602</name>
</gene>
<dbReference type="Gene3D" id="3.30.420.10">
    <property type="entry name" value="Ribonuclease H-like superfamily/Ribonuclease H"/>
    <property type="match status" value="1"/>
</dbReference>
<feature type="compositionally biased region" description="Basic and acidic residues" evidence="1">
    <location>
        <begin position="52"/>
        <end position="63"/>
    </location>
</feature>
<dbReference type="InterPro" id="IPR009057">
    <property type="entry name" value="Homeodomain-like_sf"/>
</dbReference>
<dbReference type="Proteomes" id="UP000252139">
    <property type="component" value="Unassembled WGS sequence"/>
</dbReference>
<dbReference type="GO" id="GO:0003676">
    <property type="term" value="F:nucleic acid binding"/>
    <property type="evidence" value="ECO:0007669"/>
    <property type="project" value="InterPro"/>
</dbReference>
<dbReference type="STRING" id="86630.A0A367JIE7"/>
<evidence type="ECO:0008006" key="4">
    <source>
        <dbReference type="Google" id="ProtNLM"/>
    </source>
</evidence>
<dbReference type="AlphaFoldDB" id="A0A367JIE7"/>
<evidence type="ECO:0000313" key="2">
    <source>
        <dbReference type="EMBL" id="RCH89655.1"/>
    </source>
</evidence>
<dbReference type="PANTHER" id="PTHR46564:SF1">
    <property type="entry name" value="TRANSPOSASE"/>
    <property type="match status" value="1"/>
</dbReference>
<dbReference type="PANTHER" id="PTHR46564">
    <property type="entry name" value="TRANSPOSASE"/>
    <property type="match status" value="1"/>
</dbReference>
<evidence type="ECO:0000256" key="1">
    <source>
        <dbReference type="SAM" id="MobiDB-lite"/>
    </source>
</evidence>
<dbReference type="EMBL" id="PJQL01001248">
    <property type="protein sequence ID" value="RCH89655.1"/>
    <property type="molecule type" value="Genomic_DNA"/>
</dbReference>
<evidence type="ECO:0000313" key="3">
    <source>
        <dbReference type="Proteomes" id="UP000252139"/>
    </source>
</evidence>
<organism evidence="2 3">
    <name type="scientific">Rhizopus azygosporus</name>
    <name type="common">Rhizopus microsporus var. azygosporus</name>
    <dbReference type="NCBI Taxonomy" id="86630"/>
    <lineage>
        <taxon>Eukaryota</taxon>
        <taxon>Fungi</taxon>
        <taxon>Fungi incertae sedis</taxon>
        <taxon>Mucoromycota</taxon>
        <taxon>Mucoromycotina</taxon>
        <taxon>Mucoromycetes</taxon>
        <taxon>Mucorales</taxon>
        <taxon>Mucorineae</taxon>
        <taxon>Rhizopodaceae</taxon>
        <taxon>Rhizopus</taxon>
    </lineage>
</organism>
<keyword evidence="3" id="KW-1185">Reference proteome</keyword>
<dbReference type="SUPFAM" id="SSF46689">
    <property type="entry name" value="Homeodomain-like"/>
    <property type="match status" value="1"/>
</dbReference>
<accession>A0A367JIE7</accession>
<feature type="region of interest" description="Disordered" evidence="1">
    <location>
        <begin position="52"/>
        <end position="72"/>
    </location>
</feature>
<feature type="region of interest" description="Disordered" evidence="1">
    <location>
        <begin position="288"/>
        <end position="315"/>
    </location>
</feature>
<feature type="compositionally biased region" description="Basic residues" evidence="1">
    <location>
        <begin position="299"/>
        <end position="312"/>
    </location>
</feature>
<comment type="caution">
    <text evidence="2">The sequence shown here is derived from an EMBL/GenBank/DDBJ whole genome shotgun (WGS) entry which is preliminary data.</text>
</comment>
<reference evidence="2 3" key="1">
    <citation type="journal article" date="2018" name="G3 (Bethesda)">
        <title>Phylogenetic and Phylogenomic Definition of Rhizopus Species.</title>
        <authorList>
            <person name="Gryganskyi A.P."/>
            <person name="Golan J."/>
            <person name="Dolatabadi S."/>
            <person name="Mondo S."/>
            <person name="Robb S."/>
            <person name="Idnurm A."/>
            <person name="Muszewska A."/>
            <person name="Steczkiewicz K."/>
            <person name="Masonjones S."/>
            <person name="Liao H.L."/>
            <person name="Gajdeczka M.T."/>
            <person name="Anike F."/>
            <person name="Vuek A."/>
            <person name="Anishchenko I.M."/>
            <person name="Voigt K."/>
            <person name="de Hoog G.S."/>
            <person name="Smith M.E."/>
            <person name="Heitman J."/>
            <person name="Vilgalys R."/>
            <person name="Stajich J.E."/>
        </authorList>
    </citation>
    <scope>NUCLEOTIDE SEQUENCE [LARGE SCALE GENOMIC DNA]</scope>
    <source>
        <strain evidence="2 3">CBS 357.93</strain>
    </source>
</reference>
<dbReference type="InterPro" id="IPR036397">
    <property type="entry name" value="RNaseH_sf"/>
</dbReference>
<dbReference type="OrthoDB" id="2249041at2759"/>